<dbReference type="WBParaSite" id="ASIM_0000707801-mRNA-1">
    <property type="protein sequence ID" value="ASIM_0000707801-mRNA-1"/>
    <property type="gene ID" value="ASIM_0000707801"/>
</dbReference>
<protein>
    <submittedName>
        <fullName evidence="3">Aminotran_5 domain-containing protein</fullName>
    </submittedName>
</protein>
<accession>A0A0M3JHG5</accession>
<name>A0A0M3JHG5_ANISI</name>
<proteinExistence type="predicted"/>
<dbReference type="Proteomes" id="UP000267096">
    <property type="component" value="Unassembled WGS sequence"/>
</dbReference>
<gene>
    <name evidence="1" type="ORF">ASIM_LOCUS6845</name>
</gene>
<organism evidence="3">
    <name type="scientific">Anisakis simplex</name>
    <name type="common">Herring worm</name>
    <dbReference type="NCBI Taxonomy" id="6269"/>
    <lineage>
        <taxon>Eukaryota</taxon>
        <taxon>Metazoa</taxon>
        <taxon>Ecdysozoa</taxon>
        <taxon>Nematoda</taxon>
        <taxon>Chromadorea</taxon>
        <taxon>Rhabditida</taxon>
        <taxon>Spirurina</taxon>
        <taxon>Ascaridomorpha</taxon>
        <taxon>Ascaridoidea</taxon>
        <taxon>Anisakidae</taxon>
        <taxon>Anisakis</taxon>
        <taxon>Anisakis simplex complex</taxon>
    </lineage>
</organism>
<keyword evidence="2" id="KW-1185">Reference proteome</keyword>
<dbReference type="EMBL" id="UYRR01015570">
    <property type="protein sequence ID" value="VDK27933.1"/>
    <property type="molecule type" value="Genomic_DNA"/>
</dbReference>
<reference evidence="1 2" key="2">
    <citation type="submission" date="2018-11" db="EMBL/GenBank/DDBJ databases">
        <authorList>
            <consortium name="Pathogen Informatics"/>
        </authorList>
    </citation>
    <scope>NUCLEOTIDE SEQUENCE [LARGE SCALE GENOMIC DNA]</scope>
</reference>
<evidence type="ECO:0000313" key="3">
    <source>
        <dbReference type="WBParaSite" id="ASIM_0000707801-mRNA-1"/>
    </source>
</evidence>
<sequence length="93" mass="9894">MATGITDYPDSVDIKKFYGNRTGWEAVLPQLSSDVAFKNLGPPMSPQNISNVIASLYCNKSSGYGMAEGGNVSFVIFTSYSTAAPSVVVLFDS</sequence>
<dbReference type="AlphaFoldDB" id="A0A0M3JHG5"/>
<reference evidence="3" key="1">
    <citation type="submission" date="2017-02" db="UniProtKB">
        <authorList>
            <consortium name="WormBaseParasite"/>
        </authorList>
    </citation>
    <scope>IDENTIFICATION</scope>
</reference>
<evidence type="ECO:0000313" key="1">
    <source>
        <dbReference type="EMBL" id="VDK27933.1"/>
    </source>
</evidence>
<evidence type="ECO:0000313" key="2">
    <source>
        <dbReference type="Proteomes" id="UP000267096"/>
    </source>
</evidence>